<proteinExistence type="predicted"/>
<dbReference type="Proteomes" id="UP001150062">
    <property type="component" value="Unassembled WGS sequence"/>
</dbReference>
<organism evidence="2 3">
    <name type="scientific">Anaeramoeba flamelloides</name>
    <dbReference type="NCBI Taxonomy" id="1746091"/>
    <lineage>
        <taxon>Eukaryota</taxon>
        <taxon>Metamonada</taxon>
        <taxon>Anaeramoebidae</taxon>
        <taxon>Anaeramoeba</taxon>
    </lineage>
</organism>
<comment type="caution">
    <text evidence="2">The sequence shown here is derived from an EMBL/GenBank/DDBJ whole genome shotgun (WGS) entry which is preliminary data.</text>
</comment>
<evidence type="ECO:0000313" key="3">
    <source>
        <dbReference type="Proteomes" id="UP001150062"/>
    </source>
</evidence>
<dbReference type="EMBL" id="JAOAOG010000168">
    <property type="protein sequence ID" value="KAJ6243365.1"/>
    <property type="molecule type" value="Genomic_DNA"/>
</dbReference>
<feature type="coiled-coil region" evidence="1">
    <location>
        <begin position="221"/>
        <end position="248"/>
    </location>
</feature>
<sequence>MDPIKIQFAFDLETTKLKTGTFFVVEKQIIFQQGEEDPTTFLIDEKTQIISKRKEEIILKLNHEQSAKIILKSTEQLEKMEEMLTNAMKNEEKKGTRNEKNFIDRKYKLTQKQKKEGWYLTTISFQKKDQKPEQEEKAHLQLSKTFLKINKITGTTHIISFGNLTEIIKEQNEECVVKLNENNQIILNFKDKIHAAHFTKKIKNYINKRNSALTSMKQKQIDKKEKIMREKEKERNIKNQKIKKKRMEFLKKKEEIENIELITFNYKYKQKQVFKEFEKKGYIAVSFKLGRSKNYKHWALLRIKDYSIQFLGLMNRNCYGIAESTSLLKTDKGYTLIRLLHKFKVVIYFENEKNRKFFNEELTKAIRYFKSQQKKLELDRKLTRERKEREEFKKKRKEQNLPELPENKIRLILGHQINSLLIEKPKKQKLFDHHELPITKSYRIRIPENKKSEQNAILKISNIGIQIFKFESSKGMVGRLLKEVSISKQHETKKNKLKFNTDLRVLYRSKKEKSVLLVVDSHNRLPIIFRDTRDLESFLKTFHLLTLRQEKWNEAVKLEKKISQVKLKKKTIGKFDCHVTAIGVDVLEKPYEAHIDLGTNKIRFLMKKEITYKVKKNNQGGEGAKDAVKKKSKKKKKDQEINEEELYDIKTKIVEEKLRLNYGTKLDIQKNVKNFIGCILVSEQNIKYYINFSNKGTRTDFFNKYYSIREKRKEAILGEAKMGKEEVDETIEVEDIEEIKFKKKIFPIHIFLGGIRYVEGKLKLYDDKYETMHIVEEIEISKLMQPLNQGTQLYYYDVGKKKEIALRTGKSWQVFYFKNEEHKSEFLREFKLRKAKFMILNQTKQREKRFDVKVTIDTNKQKNGEIFIDNGIIYLKFKKKKTEKNATILDQKINGKILKKNSKSLQITLTFGLILRKTYKIDFFLEKRCNIFLDQWEKNNGKIQLIGKSNGKSIKK</sequence>
<keyword evidence="1" id="KW-0175">Coiled coil</keyword>
<accession>A0ABQ8YFI6</accession>
<protein>
    <submittedName>
        <fullName evidence="2">Uncharacterized protein</fullName>
    </submittedName>
</protein>
<keyword evidence="3" id="KW-1185">Reference proteome</keyword>
<evidence type="ECO:0000256" key="1">
    <source>
        <dbReference type="SAM" id="Coils"/>
    </source>
</evidence>
<reference evidence="2" key="1">
    <citation type="submission" date="2022-08" db="EMBL/GenBank/DDBJ databases">
        <title>Novel sulfate-reducing endosymbionts in the free-living metamonad Anaeramoeba.</title>
        <authorList>
            <person name="Jerlstrom-Hultqvist J."/>
            <person name="Cepicka I."/>
            <person name="Gallot-Lavallee L."/>
            <person name="Salas-Leiva D."/>
            <person name="Curtis B.A."/>
            <person name="Zahonova K."/>
            <person name="Pipaliya S."/>
            <person name="Dacks J."/>
            <person name="Roger A.J."/>
        </authorList>
    </citation>
    <scope>NUCLEOTIDE SEQUENCE</scope>
    <source>
        <strain evidence="2">Schooner1</strain>
    </source>
</reference>
<evidence type="ECO:0000313" key="2">
    <source>
        <dbReference type="EMBL" id="KAJ6243365.1"/>
    </source>
</evidence>
<gene>
    <name evidence="2" type="ORF">M0813_21802</name>
</gene>
<name>A0ABQ8YFI6_9EUKA</name>